<feature type="compositionally biased region" description="Basic and acidic residues" evidence="1">
    <location>
        <begin position="50"/>
        <end position="59"/>
    </location>
</feature>
<gene>
    <name evidence="2" type="ORF">KFL_000780160</name>
</gene>
<evidence type="ECO:0000313" key="2">
    <source>
        <dbReference type="EMBL" id="GAQ81354.1"/>
    </source>
</evidence>
<evidence type="ECO:0000256" key="1">
    <source>
        <dbReference type="SAM" id="MobiDB-lite"/>
    </source>
</evidence>
<evidence type="ECO:0000313" key="3">
    <source>
        <dbReference type="Proteomes" id="UP000054558"/>
    </source>
</evidence>
<feature type="compositionally biased region" description="Acidic residues" evidence="1">
    <location>
        <begin position="60"/>
        <end position="69"/>
    </location>
</feature>
<dbReference type="EMBL" id="DF237027">
    <property type="protein sequence ID" value="GAQ81354.1"/>
    <property type="molecule type" value="Genomic_DNA"/>
</dbReference>
<keyword evidence="3" id="KW-1185">Reference proteome</keyword>
<protein>
    <submittedName>
        <fullName evidence="2">Uncharacterized protein</fullName>
    </submittedName>
</protein>
<reference evidence="2 3" key="1">
    <citation type="journal article" date="2014" name="Nat. Commun.">
        <title>Klebsormidium flaccidum genome reveals primary factors for plant terrestrial adaptation.</title>
        <authorList>
            <person name="Hori K."/>
            <person name="Maruyama F."/>
            <person name="Fujisawa T."/>
            <person name="Togashi T."/>
            <person name="Yamamoto N."/>
            <person name="Seo M."/>
            <person name="Sato S."/>
            <person name="Yamada T."/>
            <person name="Mori H."/>
            <person name="Tajima N."/>
            <person name="Moriyama T."/>
            <person name="Ikeuchi M."/>
            <person name="Watanabe M."/>
            <person name="Wada H."/>
            <person name="Kobayashi K."/>
            <person name="Saito M."/>
            <person name="Masuda T."/>
            <person name="Sasaki-Sekimoto Y."/>
            <person name="Mashiguchi K."/>
            <person name="Awai K."/>
            <person name="Shimojima M."/>
            <person name="Masuda S."/>
            <person name="Iwai M."/>
            <person name="Nobusawa T."/>
            <person name="Narise T."/>
            <person name="Kondo S."/>
            <person name="Saito H."/>
            <person name="Sato R."/>
            <person name="Murakawa M."/>
            <person name="Ihara Y."/>
            <person name="Oshima-Yamada Y."/>
            <person name="Ohtaka K."/>
            <person name="Satoh M."/>
            <person name="Sonobe K."/>
            <person name="Ishii M."/>
            <person name="Ohtani R."/>
            <person name="Kanamori-Sato M."/>
            <person name="Honoki R."/>
            <person name="Miyazaki D."/>
            <person name="Mochizuki H."/>
            <person name="Umetsu J."/>
            <person name="Higashi K."/>
            <person name="Shibata D."/>
            <person name="Kamiya Y."/>
            <person name="Sato N."/>
            <person name="Nakamura Y."/>
            <person name="Tabata S."/>
            <person name="Ida S."/>
            <person name="Kurokawa K."/>
            <person name="Ohta H."/>
        </authorList>
    </citation>
    <scope>NUCLEOTIDE SEQUENCE [LARGE SCALE GENOMIC DNA]</scope>
    <source>
        <strain evidence="2 3">NIES-2285</strain>
    </source>
</reference>
<proteinExistence type="predicted"/>
<name>A0A1Y1HRU7_KLENI</name>
<accession>A0A1Y1HRU7</accession>
<organism evidence="2 3">
    <name type="scientific">Klebsormidium nitens</name>
    <name type="common">Green alga</name>
    <name type="synonym">Ulothrix nitens</name>
    <dbReference type="NCBI Taxonomy" id="105231"/>
    <lineage>
        <taxon>Eukaryota</taxon>
        <taxon>Viridiplantae</taxon>
        <taxon>Streptophyta</taxon>
        <taxon>Klebsormidiophyceae</taxon>
        <taxon>Klebsormidiales</taxon>
        <taxon>Klebsormidiaceae</taxon>
        <taxon>Klebsormidium</taxon>
    </lineage>
</organism>
<dbReference type="Proteomes" id="UP000054558">
    <property type="component" value="Unassembled WGS sequence"/>
</dbReference>
<sequence>MAFSAISQPLIVEQHPFHSFDWCIAQVTTRTSSEKQKRSGAPKQVSKIRARNEDVHEVEGGSEEEELQLDESNSMLELKPEVTGLPMCIWISQKHPGRIFVSKRYGDDAEAGDWFVMNFEDMLSGPRGSSDDSESEN</sequence>
<feature type="region of interest" description="Disordered" evidence="1">
    <location>
        <begin position="29"/>
        <end position="73"/>
    </location>
</feature>
<dbReference type="AlphaFoldDB" id="A0A1Y1HRU7"/>